<dbReference type="Pfam" id="PF00085">
    <property type="entry name" value="Thioredoxin"/>
    <property type="match status" value="1"/>
</dbReference>
<feature type="domain" description="Thioredoxin" evidence="1">
    <location>
        <begin position="1"/>
        <end position="111"/>
    </location>
</feature>
<dbReference type="Gene3D" id="3.40.30.10">
    <property type="entry name" value="Glutaredoxin"/>
    <property type="match status" value="1"/>
</dbReference>
<protein>
    <submittedName>
        <fullName evidence="2">Thioredoxin family protein</fullName>
    </submittedName>
</protein>
<dbReference type="CDD" id="cd02947">
    <property type="entry name" value="TRX_family"/>
    <property type="match status" value="1"/>
</dbReference>
<dbReference type="PANTHER" id="PTHR45663:SF11">
    <property type="entry name" value="GEO12009P1"/>
    <property type="match status" value="1"/>
</dbReference>
<dbReference type="SUPFAM" id="SSF52833">
    <property type="entry name" value="Thioredoxin-like"/>
    <property type="match status" value="1"/>
</dbReference>
<dbReference type="Proteomes" id="UP001143747">
    <property type="component" value="Unassembled WGS sequence"/>
</dbReference>
<dbReference type="PANTHER" id="PTHR45663">
    <property type="entry name" value="GEO12009P1"/>
    <property type="match status" value="1"/>
</dbReference>
<name>A0A9Q4KTE4_9EURY</name>
<dbReference type="EMBL" id="JAKELO010000002">
    <property type="protein sequence ID" value="MDE4908462.1"/>
    <property type="molecule type" value="Genomic_DNA"/>
</dbReference>
<dbReference type="GO" id="GO:0005737">
    <property type="term" value="C:cytoplasm"/>
    <property type="evidence" value="ECO:0007669"/>
    <property type="project" value="TreeGrafter"/>
</dbReference>
<dbReference type="GO" id="GO:0015035">
    <property type="term" value="F:protein-disulfide reductase activity"/>
    <property type="evidence" value="ECO:0007669"/>
    <property type="project" value="TreeGrafter"/>
</dbReference>
<reference evidence="2" key="1">
    <citation type="submission" date="2022-01" db="EMBL/GenBank/DDBJ databases">
        <title>Draft genome of Methanogenium marinum DSM 15558.</title>
        <authorList>
            <person name="Chen S.-C."/>
            <person name="You Y.-T."/>
        </authorList>
    </citation>
    <scope>NUCLEOTIDE SEQUENCE</scope>
    <source>
        <strain evidence="2">DSM 15558</strain>
    </source>
</reference>
<sequence>MPETTVQELVGTDWEKTVEKSTIPVAVMFYSPTCPHCKTMEPYFRDYAKEYSGKMLFVRLNLAENQWIGERYGVMATPTFGFFCAGKPVQSFSGAVYPTILKQRTEDVLLHGEECAEMSSAIDYEVSGYA</sequence>
<dbReference type="AlphaFoldDB" id="A0A9Q4KTE4"/>
<comment type="caution">
    <text evidence="2">The sequence shown here is derived from an EMBL/GenBank/DDBJ whole genome shotgun (WGS) entry which is preliminary data.</text>
</comment>
<gene>
    <name evidence="2" type="ORF">L0665_07570</name>
</gene>
<evidence type="ECO:0000313" key="2">
    <source>
        <dbReference type="EMBL" id="MDE4908462.1"/>
    </source>
</evidence>
<dbReference type="InterPro" id="IPR036249">
    <property type="entry name" value="Thioredoxin-like_sf"/>
</dbReference>
<evidence type="ECO:0000259" key="1">
    <source>
        <dbReference type="PROSITE" id="PS51352"/>
    </source>
</evidence>
<keyword evidence="3" id="KW-1185">Reference proteome</keyword>
<dbReference type="InterPro" id="IPR013766">
    <property type="entry name" value="Thioredoxin_domain"/>
</dbReference>
<organism evidence="2 3">
    <name type="scientific">Methanogenium marinum</name>
    <dbReference type="NCBI Taxonomy" id="348610"/>
    <lineage>
        <taxon>Archaea</taxon>
        <taxon>Methanobacteriati</taxon>
        <taxon>Methanobacteriota</taxon>
        <taxon>Stenosarchaea group</taxon>
        <taxon>Methanomicrobia</taxon>
        <taxon>Methanomicrobiales</taxon>
        <taxon>Methanomicrobiaceae</taxon>
        <taxon>Methanogenium</taxon>
    </lineage>
</organism>
<dbReference type="PROSITE" id="PS51352">
    <property type="entry name" value="THIOREDOXIN_2"/>
    <property type="match status" value="1"/>
</dbReference>
<evidence type="ECO:0000313" key="3">
    <source>
        <dbReference type="Proteomes" id="UP001143747"/>
    </source>
</evidence>
<dbReference type="RefSeq" id="WP_274925089.1">
    <property type="nucleotide sequence ID" value="NZ_JAKELO010000002.1"/>
</dbReference>
<proteinExistence type="predicted"/>
<accession>A0A9Q4KTE4</accession>